<evidence type="ECO:0000256" key="6">
    <source>
        <dbReference type="PROSITE-ProRule" id="PRU00278"/>
    </source>
</evidence>
<evidence type="ECO:0000256" key="2">
    <source>
        <dbReference type="ARBA" id="ARBA00013194"/>
    </source>
</evidence>
<dbReference type="SUPFAM" id="SSF109998">
    <property type="entry name" value="Triger factor/SurA peptide-binding domain-like"/>
    <property type="match status" value="1"/>
</dbReference>
<dbReference type="PANTHER" id="PTHR47245:SF1">
    <property type="entry name" value="FOLDASE PROTEIN PRSA"/>
    <property type="match status" value="1"/>
</dbReference>
<dbReference type="Gene3D" id="3.10.50.40">
    <property type="match status" value="1"/>
</dbReference>
<evidence type="ECO:0000313" key="8">
    <source>
        <dbReference type="EMBL" id="CAH1224195.1"/>
    </source>
</evidence>
<keyword evidence="4 6" id="KW-0697">Rotamase</keyword>
<dbReference type="RefSeq" id="WP_236346999.1">
    <property type="nucleotide sequence ID" value="NZ_CAKMMF010000045.1"/>
</dbReference>
<dbReference type="InterPro" id="IPR050245">
    <property type="entry name" value="PrsA_foldase"/>
</dbReference>
<comment type="caution">
    <text evidence="8">The sequence shown here is derived from an EMBL/GenBank/DDBJ whole genome shotgun (WGS) entry which is preliminary data.</text>
</comment>
<dbReference type="PROSITE" id="PS50198">
    <property type="entry name" value="PPIC_PPIASE_2"/>
    <property type="match status" value="1"/>
</dbReference>
<dbReference type="InterPro" id="IPR027304">
    <property type="entry name" value="Trigger_fact/SurA_dom_sf"/>
</dbReference>
<evidence type="ECO:0000259" key="7">
    <source>
        <dbReference type="PROSITE" id="PS50198"/>
    </source>
</evidence>
<reference evidence="8" key="1">
    <citation type="submission" date="2022-01" db="EMBL/GenBank/DDBJ databases">
        <authorList>
            <person name="Criscuolo A."/>
        </authorList>
    </citation>
    <scope>NUCLEOTIDE SEQUENCE</scope>
    <source>
        <strain evidence="8">CIP111893</strain>
    </source>
</reference>
<keyword evidence="5 6" id="KW-0413">Isomerase</keyword>
<name>A0ABN8H3Z8_9BACL</name>
<dbReference type="EC" id="5.2.1.8" evidence="2"/>
<proteinExistence type="predicted"/>
<sequence>MMKRDRVLRGVVLLQAVCMIVLAVVVVTQVMAAPEPIAPSGEDKDEGQDQANVADGIAATVGKEQITSADLVSQLRRQYGDAVLRTLMVHAAIRLEAETYKLSISPRELNEELESAMAGYEDREHFYAAMMQQLALTPEAIEEDMKYRLLLEKIAIRSIDVTDSEISAYIADNAEQFQPRTQYRLSWIVSENKRAARDLLRMLEAGEDFAQLAKIYSIDEATADSGGDLGLIDADDPFLDEAILQAAGELEPGGWSTPIAIEEGQAILLLSEKRITEQLDERRLQDTARKQLALSKAHPLQQVEDELLVKYKATIMQ</sequence>
<evidence type="ECO:0000256" key="1">
    <source>
        <dbReference type="ARBA" id="ARBA00000971"/>
    </source>
</evidence>
<evidence type="ECO:0000256" key="5">
    <source>
        <dbReference type="ARBA" id="ARBA00023235"/>
    </source>
</evidence>
<accession>A0ABN8H3Z8</accession>
<keyword evidence="9" id="KW-1185">Reference proteome</keyword>
<dbReference type="PANTHER" id="PTHR47245">
    <property type="entry name" value="PEPTIDYLPROLYL ISOMERASE"/>
    <property type="match status" value="1"/>
</dbReference>
<feature type="domain" description="PpiC" evidence="7">
    <location>
        <begin position="151"/>
        <end position="272"/>
    </location>
</feature>
<organism evidence="8 9">
    <name type="scientific">Paenibacillus plantiphilus</name>
    <dbReference type="NCBI Taxonomy" id="2905650"/>
    <lineage>
        <taxon>Bacteria</taxon>
        <taxon>Bacillati</taxon>
        <taxon>Bacillota</taxon>
        <taxon>Bacilli</taxon>
        <taxon>Bacillales</taxon>
        <taxon>Paenibacillaceae</taxon>
        <taxon>Paenibacillus</taxon>
    </lineage>
</organism>
<protein>
    <recommendedName>
        <fullName evidence="2">peptidylprolyl isomerase</fullName>
        <ecNumber evidence="2">5.2.1.8</ecNumber>
    </recommendedName>
</protein>
<dbReference type="Pfam" id="PF13145">
    <property type="entry name" value="Rotamase_2"/>
    <property type="match status" value="1"/>
</dbReference>
<dbReference type="InterPro" id="IPR000297">
    <property type="entry name" value="PPIase_PpiC"/>
</dbReference>
<evidence type="ECO:0000256" key="4">
    <source>
        <dbReference type="ARBA" id="ARBA00023110"/>
    </source>
</evidence>
<dbReference type="GO" id="GO:0003755">
    <property type="term" value="F:peptidyl-prolyl cis-trans isomerase activity"/>
    <property type="evidence" value="ECO:0007669"/>
    <property type="project" value="UniProtKB-EC"/>
</dbReference>
<evidence type="ECO:0000256" key="3">
    <source>
        <dbReference type="ARBA" id="ARBA00022729"/>
    </source>
</evidence>
<keyword evidence="3" id="KW-0732">Signal</keyword>
<dbReference type="SUPFAM" id="SSF54534">
    <property type="entry name" value="FKBP-like"/>
    <property type="match status" value="1"/>
</dbReference>
<dbReference type="EMBL" id="CAKMMF010000045">
    <property type="protein sequence ID" value="CAH1224195.1"/>
    <property type="molecule type" value="Genomic_DNA"/>
</dbReference>
<evidence type="ECO:0000313" key="9">
    <source>
        <dbReference type="Proteomes" id="UP000838686"/>
    </source>
</evidence>
<dbReference type="InterPro" id="IPR023058">
    <property type="entry name" value="PPIase_PpiC_CS"/>
</dbReference>
<dbReference type="PROSITE" id="PS01096">
    <property type="entry name" value="PPIC_PPIASE_1"/>
    <property type="match status" value="1"/>
</dbReference>
<gene>
    <name evidence="8" type="primary">prsA_2</name>
    <name evidence="8" type="ORF">PAECIP111893_05092</name>
</gene>
<dbReference type="InterPro" id="IPR046357">
    <property type="entry name" value="PPIase_dom_sf"/>
</dbReference>
<dbReference type="Proteomes" id="UP000838686">
    <property type="component" value="Unassembled WGS sequence"/>
</dbReference>
<comment type="catalytic activity">
    <reaction evidence="1">
        <text>[protein]-peptidylproline (omega=180) = [protein]-peptidylproline (omega=0)</text>
        <dbReference type="Rhea" id="RHEA:16237"/>
        <dbReference type="Rhea" id="RHEA-COMP:10747"/>
        <dbReference type="Rhea" id="RHEA-COMP:10748"/>
        <dbReference type="ChEBI" id="CHEBI:83833"/>
        <dbReference type="ChEBI" id="CHEBI:83834"/>
        <dbReference type="EC" id="5.2.1.8"/>
    </reaction>
</comment>